<evidence type="ECO:0000313" key="3">
    <source>
        <dbReference type="EMBL" id="PLT44553.1"/>
    </source>
</evidence>
<proteinExistence type="predicted"/>
<feature type="signal peptide" evidence="2">
    <location>
        <begin position="1"/>
        <end position="22"/>
    </location>
</feature>
<evidence type="ECO:0000256" key="1">
    <source>
        <dbReference type="SAM" id="MobiDB-lite"/>
    </source>
</evidence>
<feature type="region of interest" description="Disordered" evidence="1">
    <location>
        <begin position="34"/>
        <end position="64"/>
    </location>
</feature>
<evidence type="ECO:0000256" key="2">
    <source>
        <dbReference type="SAM" id="SignalP"/>
    </source>
</evidence>
<keyword evidence="2" id="KW-0732">Signal</keyword>
<sequence>MPIPRKTALLHSLLVLSIAASGCGYKQLVQDSDQNYGTRQKNDPKAYGSKMYGKSGSTPGQHDNRFMEYSAHLSREVTGLNGVAQGIVMLTDRNAYVGIVLDWTATQPVKSGSKIMREQDNGGWMEGVYDNKTGSDTWTNRQLVTPYNSYFSVNDHNELSSKLKQTIAIRVRKLAPSVQEVHITANRDVVNQFVEYARESWGGRDLNRYVKPFNVLVQKHFVGGAAMPVPLNLIKERAAKGKSVEGTSISQSGHAGSNPSSGSFGSPGLARGEKPRR</sequence>
<feature type="compositionally biased region" description="Low complexity" evidence="1">
    <location>
        <begin position="256"/>
        <end position="268"/>
    </location>
</feature>
<feature type="region of interest" description="Disordered" evidence="1">
    <location>
        <begin position="242"/>
        <end position="277"/>
    </location>
</feature>
<organism evidence="3 4">
    <name type="scientific">Paenibacillus pasadenensis</name>
    <dbReference type="NCBI Taxonomy" id="217090"/>
    <lineage>
        <taxon>Bacteria</taxon>
        <taxon>Bacillati</taxon>
        <taxon>Bacillota</taxon>
        <taxon>Bacilli</taxon>
        <taxon>Bacillales</taxon>
        <taxon>Paenibacillaceae</taxon>
        <taxon>Paenibacillus</taxon>
    </lineage>
</organism>
<evidence type="ECO:0008006" key="5">
    <source>
        <dbReference type="Google" id="ProtNLM"/>
    </source>
</evidence>
<keyword evidence="4" id="KW-1185">Reference proteome</keyword>
<reference evidence="3 4" key="1">
    <citation type="submission" date="2017-05" db="EMBL/GenBank/DDBJ databases">
        <title>Functional genome analysis of Paenibacillus pasadenensis strain R16: insights on endophytic life style and antifungal activity.</title>
        <authorList>
            <person name="Passera A."/>
            <person name="Marcolungo L."/>
            <person name="Casati P."/>
            <person name="Brasca M."/>
            <person name="Quaglino F."/>
            <person name="Delledonne M."/>
        </authorList>
    </citation>
    <scope>NUCLEOTIDE SEQUENCE [LARGE SCALE GENOMIC DNA]</scope>
    <source>
        <strain evidence="3 4">R16</strain>
    </source>
</reference>
<feature type="compositionally biased region" description="Polar residues" evidence="1">
    <location>
        <begin position="245"/>
        <end position="255"/>
    </location>
</feature>
<dbReference type="Proteomes" id="UP000234789">
    <property type="component" value="Unassembled WGS sequence"/>
</dbReference>
<dbReference type="RefSeq" id="WP_180968456.1">
    <property type="nucleotide sequence ID" value="NZ_NFEZ01000004.1"/>
</dbReference>
<accession>A0A2N5N2J8</accession>
<feature type="chain" id="PRO_5038448656" description="Sporulation lipoprotein YhcN/YlaJ (Spore_YhcN_YlaJ)" evidence="2">
    <location>
        <begin position="23"/>
        <end position="277"/>
    </location>
</feature>
<dbReference type="AlphaFoldDB" id="A0A2N5N2J8"/>
<name>A0A2N5N2J8_9BACL</name>
<evidence type="ECO:0000313" key="4">
    <source>
        <dbReference type="Proteomes" id="UP000234789"/>
    </source>
</evidence>
<dbReference type="EMBL" id="NFEZ01000004">
    <property type="protein sequence ID" value="PLT44553.1"/>
    <property type="molecule type" value="Genomic_DNA"/>
</dbReference>
<dbReference type="PROSITE" id="PS51257">
    <property type="entry name" value="PROKAR_LIPOPROTEIN"/>
    <property type="match status" value="1"/>
</dbReference>
<comment type="caution">
    <text evidence="3">The sequence shown here is derived from an EMBL/GenBank/DDBJ whole genome shotgun (WGS) entry which is preliminary data.</text>
</comment>
<gene>
    <name evidence="3" type="ORF">B8V81_2984</name>
</gene>
<protein>
    <recommendedName>
        <fullName evidence="5">Sporulation lipoprotein YhcN/YlaJ (Spore_YhcN_YlaJ)</fullName>
    </recommendedName>
</protein>